<feature type="compositionally biased region" description="Basic and acidic residues" evidence="1">
    <location>
        <begin position="99"/>
        <end position="117"/>
    </location>
</feature>
<reference evidence="2 3" key="1">
    <citation type="submission" date="2019-06" db="EMBL/GenBank/DDBJ databases">
        <authorList>
            <person name="Palmer J.M."/>
        </authorList>
    </citation>
    <scope>NUCLEOTIDE SEQUENCE [LARGE SCALE GENOMIC DNA]</scope>
    <source>
        <strain evidence="2 3">TWF703</strain>
    </source>
</reference>
<dbReference type="Proteomes" id="UP000480548">
    <property type="component" value="Unassembled WGS sequence"/>
</dbReference>
<evidence type="ECO:0000313" key="2">
    <source>
        <dbReference type="EMBL" id="KAF3135232.1"/>
    </source>
</evidence>
<accession>A0A7C8NYB9</accession>
<evidence type="ECO:0000256" key="1">
    <source>
        <dbReference type="SAM" id="MobiDB-lite"/>
    </source>
</evidence>
<feature type="region of interest" description="Disordered" evidence="1">
    <location>
        <begin position="70"/>
        <end position="191"/>
    </location>
</feature>
<proteinExistence type="predicted"/>
<organism evidence="2 3">
    <name type="scientific">Orbilia oligospora</name>
    <name type="common">Nematode-trapping fungus</name>
    <name type="synonym">Arthrobotrys oligospora</name>
    <dbReference type="NCBI Taxonomy" id="2813651"/>
    <lineage>
        <taxon>Eukaryota</taxon>
        <taxon>Fungi</taxon>
        <taxon>Dikarya</taxon>
        <taxon>Ascomycota</taxon>
        <taxon>Pezizomycotina</taxon>
        <taxon>Orbiliomycetes</taxon>
        <taxon>Orbiliales</taxon>
        <taxon>Orbiliaceae</taxon>
        <taxon>Orbilia</taxon>
    </lineage>
</organism>
<dbReference type="EMBL" id="WIQZ01000033">
    <property type="protein sequence ID" value="KAF3135232.1"/>
    <property type="molecule type" value="Genomic_DNA"/>
</dbReference>
<dbReference type="AlphaFoldDB" id="A0A7C8NYB9"/>
<sequence length="316" mass="34489">MGAKLVESYGFAVLPIVQEYVSVILKPDPSSKITTLPRGGHFQEYINTEMADQVQNEEAAVAVSAISANNDDDNLAGNEVQPAEGAQEVSAELEQTVADDERNEVKTPNDPIDEAKPSPEPTKPARKRGRPSKYSNSGEDENKKKKTKTSAKESTESVKSTIEREDIKGVATTENPARGRGRKAGAGSGGWTSEQDAYLRQLYQQTSAIKEIYEKFEAKFSSGKSPNSLKLRWGKLKRDSLVLSPEEEKILKRAIYTVENNKAAAVLDIYVKEGGEGVTKLTQTFVAMQLKKWGGVTKSISKGQENEGDGNSDDES</sequence>
<name>A0A7C8NYB9_ORBOL</name>
<feature type="compositionally biased region" description="Basic and acidic residues" evidence="1">
    <location>
        <begin position="150"/>
        <end position="168"/>
    </location>
</feature>
<evidence type="ECO:0000313" key="3">
    <source>
        <dbReference type="Proteomes" id="UP000480548"/>
    </source>
</evidence>
<protein>
    <submittedName>
        <fullName evidence="2">Uncharacterized protein</fullName>
    </submittedName>
</protein>
<comment type="caution">
    <text evidence="2">The sequence shown here is derived from an EMBL/GenBank/DDBJ whole genome shotgun (WGS) entry which is preliminary data.</text>
</comment>
<gene>
    <name evidence="2" type="ORF">TWF703_006146</name>
</gene>